<organism evidence="2 3">
    <name type="scientific">Streptomyces longisporoflavus</name>
    <dbReference type="NCBI Taxonomy" id="28044"/>
    <lineage>
        <taxon>Bacteria</taxon>
        <taxon>Bacillati</taxon>
        <taxon>Actinomycetota</taxon>
        <taxon>Actinomycetes</taxon>
        <taxon>Kitasatosporales</taxon>
        <taxon>Streptomycetaceae</taxon>
        <taxon>Streptomyces</taxon>
    </lineage>
</organism>
<dbReference type="InterPro" id="IPR047951">
    <property type="entry name" value="Transpos_ISL3"/>
</dbReference>
<dbReference type="RefSeq" id="WP_397718373.1">
    <property type="nucleotide sequence ID" value="NZ_JBIRGN010000012.1"/>
</dbReference>
<dbReference type="PANTHER" id="PTHR33498">
    <property type="entry name" value="TRANSPOSASE FOR INSERTION SEQUENCE ELEMENT IS1557"/>
    <property type="match status" value="1"/>
</dbReference>
<proteinExistence type="predicted"/>
<evidence type="ECO:0000313" key="3">
    <source>
        <dbReference type="Proteomes" id="UP001610818"/>
    </source>
</evidence>
<keyword evidence="3" id="KW-1185">Reference proteome</keyword>
<comment type="caution">
    <text evidence="2">The sequence shown here is derived from an EMBL/GenBank/DDBJ whole genome shotgun (WGS) entry which is preliminary data.</text>
</comment>
<dbReference type="Pfam" id="PF14690">
    <property type="entry name" value="Zn_ribbon_ISL3"/>
    <property type="match status" value="1"/>
</dbReference>
<name>A0ABW7R554_9ACTN</name>
<gene>
    <name evidence="2" type="ORF">ACH4F9_41320</name>
</gene>
<evidence type="ECO:0000313" key="2">
    <source>
        <dbReference type="EMBL" id="MFH8551445.1"/>
    </source>
</evidence>
<evidence type="ECO:0000259" key="1">
    <source>
        <dbReference type="Pfam" id="PF14690"/>
    </source>
</evidence>
<dbReference type="PANTHER" id="PTHR33498:SF1">
    <property type="entry name" value="TRANSPOSASE FOR INSERTION SEQUENCE ELEMENT IS1557"/>
    <property type="match status" value="1"/>
</dbReference>
<dbReference type="InterPro" id="IPR029261">
    <property type="entry name" value="Transposase_Znf"/>
</dbReference>
<feature type="domain" description="Transposase IS204/IS1001/IS1096/IS1165 zinc-finger" evidence="1">
    <location>
        <begin position="31"/>
        <end position="74"/>
    </location>
</feature>
<dbReference type="Proteomes" id="UP001610818">
    <property type="component" value="Unassembled WGS sequence"/>
</dbReference>
<sequence>MFPHLERVLVEEVCPEGGVLRIVARTAERVPAPCPDCATPSVRRHSGYRRRLADGSVGGRQVCIELTIRRLFCDGPGCPRVTFAEQVDGLTVRYGRRTPHLRALLSACLEAPVRNC</sequence>
<reference evidence="2 3" key="1">
    <citation type="submission" date="2024-10" db="EMBL/GenBank/DDBJ databases">
        <title>The Natural Products Discovery Center: Release of the First 8490 Sequenced Strains for Exploring Actinobacteria Biosynthetic Diversity.</title>
        <authorList>
            <person name="Kalkreuter E."/>
            <person name="Kautsar S.A."/>
            <person name="Yang D."/>
            <person name="Bader C.D."/>
            <person name="Teijaro C.N."/>
            <person name="Fluegel L."/>
            <person name="Davis C.M."/>
            <person name="Simpson J.R."/>
            <person name="Lauterbach L."/>
            <person name="Steele A.D."/>
            <person name="Gui C."/>
            <person name="Meng S."/>
            <person name="Li G."/>
            <person name="Viehrig K."/>
            <person name="Ye F."/>
            <person name="Su P."/>
            <person name="Kiefer A.F."/>
            <person name="Nichols A."/>
            <person name="Cepeda A.J."/>
            <person name="Yan W."/>
            <person name="Fan B."/>
            <person name="Jiang Y."/>
            <person name="Adhikari A."/>
            <person name="Zheng C.-J."/>
            <person name="Schuster L."/>
            <person name="Cowan T.M."/>
            <person name="Smanski M.J."/>
            <person name="Chevrette M.G."/>
            <person name="De Carvalho L.P.S."/>
            <person name="Shen B."/>
        </authorList>
    </citation>
    <scope>NUCLEOTIDE SEQUENCE [LARGE SCALE GENOMIC DNA]</scope>
    <source>
        <strain evidence="2 3">NPDC017990</strain>
    </source>
</reference>
<dbReference type="EMBL" id="JBIRGQ010000012">
    <property type="protein sequence ID" value="MFH8551445.1"/>
    <property type="molecule type" value="Genomic_DNA"/>
</dbReference>
<protein>
    <submittedName>
        <fullName evidence="2">Transposase family protein</fullName>
    </submittedName>
</protein>
<accession>A0ABW7R554</accession>